<evidence type="ECO:0000313" key="3">
    <source>
        <dbReference type="Proteomes" id="UP001162060"/>
    </source>
</evidence>
<organism evidence="2 3">
    <name type="scientific">Peronospora matthiolae</name>
    <dbReference type="NCBI Taxonomy" id="2874970"/>
    <lineage>
        <taxon>Eukaryota</taxon>
        <taxon>Sar</taxon>
        <taxon>Stramenopiles</taxon>
        <taxon>Oomycota</taxon>
        <taxon>Peronosporomycetes</taxon>
        <taxon>Peronosporales</taxon>
        <taxon>Peronosporaceae</taxon>
        <taxon>Peronospora</taxon>
    </lineage>
</organism>
<sequence>MGNCFNPKHVDEMTFVKSKSPNFYDDVHEELDDSGNLSSQ</sequence>
<accession>A0AAV1V4D8</accession>
<proteinExistence type="predicted"/>
<dbReference type="EMBL" id="CAKLBY020000003">
    <property type="protein sequence ID" value="CAK7892072.1"/>
    <property type="molecule type" value="Genomic_DNA"/>
</dbReference>
<dbReference type="EMBL" id="CAKLBY020000264">
    <property type="protein sequence ID" value="CAK7941471.1"/>
    <property type="molecule type" value="Genomic_DNA"/>
</dbReference>
<name>A0AAV1V4D8_9STRA</name>
<comment type="caution">
    <text evidence="2">The sequence shown here is derived from an EMBL/GenBank/DDBJ whole genome shotgun (WGS) entry which is preliminary data.</text>
</comment>
<evidence type="ECO:0000313" key="1">
    <source>
        <dbReference type="EMBL" id="CAK7892072.1"/>
    </source>
</evidence>
<dbReference type="Proteomes" id="UP001162060">
    <property type="component" value="Unassembled WGS sequence"/>
</dbReference>
<protein>
    <submittedName>
        <fullName evidence="2">Uncharacterized protein</fullName>
    </submittedName>
</protein>
<evidence type="ECO:0000313" key="2">
    <source>
        <dbReference type="EMBL" id="CAK7941471.1"/>
    </source>
</evidence>
<gene>
    <name evidence="2" type="ORF">PM001_LOCUS26621</name>
    <name evidence="1" type="ORF">PM001_LOCUS328</name>
</gene>
<dbReference type="AlphaFoldDB" id="A0AAV1V4D8"/>
<reference evidence="2" key="1">
    <citation type="submission" date="2024-01" db="EMBL/GenBank/DDBJ databases">
        <authorList>
            <person name="Webb A."/>
        </authorList>
    </citation>
    <scope>NUCLEOTIDE SEQUENCE</scope>
    <source>
        <strain evidence="2">Pm1</strain>
    </source>
</reference>